<dbReference type="InterPro" id="IPR003593">
    <property type="entry name" value="AAA+_ATPase"/>
</dbReference>
<evidence type="ECO:0000256" key="3">
    <source>
        <dbReference type="ARBA" id="ARBA00022723"/>
    </source>
</evidence>
<accession>A0A1Y2D3Z2</accession>
<evidence type="ECO:0000256" key="1">
    <source>
        <dbReference type="ARBA" id="ARBA00004496"/>
    </source>
</evidence>
<dbReference type="STRING" id="1754190.A0A1Y2D3Z2"/>
<dbReference type="GO" id="GO:0005737">
    <property type="term" value="C:cytoplasm"/>
    <property type="evidence" value="ECO:0007669"/>
    <property type="project" value="UniProtKB-SubCell"/>
</dbReference>
<dbReference type="InterPro" id="IPR027417">
    <property type="entry name" value="P-loop_NTPase"/>
</dbReference>
<dbReference type="PROSITE" id="PS51981">
    <property type="entry name" value="ZF_RZ"/>
    <property type="match status" value="1"/>
</dbReference>
<reference evidence="10 11" key="1">
    <citation type="submission" date="2016-08" db="EMBL/GenBank/DDBJ databases">
        <title>A Parts List for Fungal Cellulosomes Revealed by Comparative Genomics.</title>
        <authorList>
            <consortium name="DOE Joint Genome Institute"/>
            <person name="Haitjema C.H."/>
            <person name="Gilmore S.P."/>
            <person name="Henske J.K."/>
            <person name="Solomon K.V."/>
            <person name="De Groot R."/>
            <person name="Kuo A."/>
            <person name="Mondo S.J."/>
            <person name="Salamov A.A."/>
            <person name="Labutti K."/>
            <person name="Zhao Z."/>
            <person name="Chiniquy J."/>
            <person name="Barry K."/>
            <person name="Brewer H.M."/>
            <person name="Purvine S.O."/>
            <person name="Wright A.T."/>
            <person name="Boxma B."/>
            <person name="Van Alen T."/>
            <person name="Hackstein J.H."/>
            <person name="Baker S.E."/>
            <person name="Grigoriev I.V."/>
            <person name="O'Malley M.A."/>
        </authorList>
    </citation>
    <scope>NUCLEOTIDE SEQUENCE [LARGE SCALE GENOMIC DNA]</scope>
    <source>
        <strain evidence="10 11">G1</strain>
    </source>
</reference>
<name>A0A1Y2D3Z2_9FUNG</name>
<sequence length="5438" mass="641738">MESPSNNNEGDIKNSIMNSRTLETEIIINTGIFDHSIIIQKEKLQNIKNKEYKNNDNITNEEENESEVTEIIETELENSPKISPEVTEVDEAEKNNIYEIQSMDEINEETNNSKSESLYKINEKNLSEYEGIYDTKEENSIKIEIVEVDKVKLLNIKTEEIENENISIKIRDSDSDIFNHSSLIYTKNQKIEERAKDKTVEIKENKAKNISEIPVVRSDNGLWWIFDKSDIKIMEEKDNIPKDTEIVTSNLDHNIKEETSKEINENSNNKAENISEIPVIRSDNGLWWIFDKFEVKTIKEKDNIPTDTEIAINNLDHNIKEGTSKEINDNSNNKAEDISEIPIVRSDNGLWWIFDKSEIKTMKEKDNIPKDTEIVTSNLDHNIKEETSKEINDNSNNKAENISEIPVIRSDNGLWWIFDKSEIKIMEEKDNMPTGTEIITSNLDHNIKEETNKEINENSNNKAEDISEIPIVKSDNGLWWIFDKSDIKIMEEKDNIPKDTEIVTSNLDHNIKEETSKEINENSNNKAENISEIPVIRSDNGLWWIFDKFEVKTIKEKDNIPTDTEIAINNLDHNIKEGTSKEINDNSNNKAEDISEIPIVRSDNGLWWIFDKSEIKTMKEKDNIPKDTEIVTSNLDHNIKEETSKEINDNSNNKAENISEIPVIRSDNGLWWIFDKSEIKIMEEKDNMPTGTEIITSNLDHNIKEETNKEINENSNNKAEDISEIPIVRSDNGLWWIFDKSEVKTIKGKESIQTNTEIVTDNLDHSTLIQTSNLRNKDINNENNKNSIWNGTENVKESIKNSKSKIDEINLNENSNKKLKIDDNMNIELKYKDEKSISNVSHINVSDHKNNSLSTAVYLILSCSEKYSFEKEYITINPVNKDDFAILNSDMSIIKEKNNNFYNELYKENFNCDNGILCSIEGKNIYLYKVNLFLNKNEVSFTITIKYLEDFLISSKCEIKNGQHQFICCGSLKWETSYNNYWTSWYAYYKNNSNEITNFTKNKYKIQKLQIFIIFKYYLIFNKMEKYMSNLLKFFLNDIEKSKDIELELILEILSILSNNKKSILELPKESKEIFENVIKNLKQKKNISFNNEYKEKYHEIVHKIDIYSINLKGELNLYLNLLILIFINSDNNPENFNEYFNRIDMKEEAFKFIKDHKKCFSNLQVSNLELLFENNKNKNKFNDILSLTSSFNEYLKFFSLKGNYILNEKPKIDFNHIPKPDESTEINLLIPFFDILKAIPIKNKEIDKIKEKIKILIGKLEKKDLIKLYVLKEVSLKYFNILSNEINYAIHITGNYFIKNNKLKNLEIIKFIHEDAKNYPYAYKNDIEFATLIKYIKLDEVDDEFCFEFNNSNGYFYNYKQLLENNFELFINSIINCAKTFRHMNIVYKIFDIENKFEYEDQSKRPHNQIIPIIKLLIDHILTLDRDGMITEELGTIFGPLFKLISDYNNHNINQLFKNIKKKFSSKEINEIFAYVLVHQNLNDNMVEKLVDNMNELSSDNVISYLNQFENEKIRNLLLMKLDKNIISKNEIFNENLTDNLKILRALINMDYFKETSDELYRADYIIRTRRIMNNLKEELEELEFKMDQLKLMKAINKNIDNENNLENRLFLITLGNQDDSNYLYQLLIDKINKCNEIYGKIDEIIKINSYFFPNDKKSIIEFYKRLKEEIMEKPIKEFPDMNQPELEDYKNLYNEAHKISGLKRSKFFISIYENNKKKALNNSTDSSILEETKKEFFNLKNLFDIETENKVDIKFLEEVISKIDNDKMEDEIEILKIIFEIDKPITNLICKKLKVLNNKNETIKLLENIIKLFTDFKLKGEISNYIIYIIKKLKYNSSLNILVKSYESLKKSNLNISYLNINLSSIINDIYNKPELIEFLIKTKPDDIHLMSEFIDDVEDIIIDLRDINNLESCSSFISKLKHYDSLSEREFLNKFNEIIQEDKFKDIGLKFKDASGKYGDFKELYTNYLNPNELNKVHIELVYKLSTFYIQYSGFKYTCKAKYEDKTKNFDDMLDLRDIALLRKKDQKEGYLEICDTFANIISDIQEILDLLNIIESKGYFEEINFIIKVIKGNAQAYRKNKNEDLESKSLTELIKQLNNIIINQCKEVKDIYLNYPISRLIYGRQFAYLYKYINSRSHNYSIDKKKIINNILKYVTNDKVKFKFRGIQNRAIEGSSLKQMFKNINYYLNVLFDMNNIEKYSVFENAILTNQKRGLYTHYSSDEEIECEVIRCSLNLTGNFPSAQTVLYCNNYTSDDELLSFIYKSIKCEINALFILIYPEKLTTKRKKMLIDLLNEHYSLDEMKSCLLILYANENKTNDIITEIEKISYSKYTDIKSEKSNENVIKYIPNVEIYSSEFSGLGKSTLIKKDFEEKLDKYYKYIYFSLGDNINKDEIIQRLLKLPNEKIALHVDLYNSKQIELIREFLFTFLVLRCYSKNEKIFFFERHTVKIKVEIPNGFIDFKTLFPIFKYFKNVRITSDSIPPLIVTNDITSNVQIVCNYLNNINEINEKDMYFEGITVNDYNSNSYIKATPLSQEECQNLIFQNLHIENPNYYQIESFINLIAEQLRLLTKSIYLNVEQLNYNGRYKRNTNLNKIRKFFIESLVKITKHFITSSYDNTIKGQNVTYNQQQGKIDLEKANKEANEILTNKKTFSIKQIQPSMILINEDGQSISEIVTCQEYTEEYNLLQAIFNSDSQLESRKIIDYSQLGPDDFLKEVRKVLNLYNKLDKHESGFTEELNGKKLRYLKDIVDNYIFTEDNFIKLLLISLRLRTNIPVVMMGETGCGKTSLIKIIAELKGITMHILNIHAGIEDNDIIKFLKEKQLFINYDNNENDNINDNNNDDEEKDVWVFLDEINTCNSLGLITEIMLKHSCRGEKIKNNIKFIAACNPYRLDTGEKEIVGLYDEAKHIDRKLVYNVNPLPHSLLNYVFDFKTPEEEDIERYISNIVYKTLEKSIPDIEILNKIKTIAVKSLFNAHKFIKTQFDISSVSLREIRRWQVLFKWFIELLRKPFFKKKYELPEDQIYLYSLNLSIYLCYYMRIFKKEKRSHFLDEMKKTFGDNFDFERLPKRIQEDIADATELDKGIAKNRPILENLFAIFVCSNTKIPLFIVGKPGCSKTLSAKLIFMSMRGPDSSSEFFKDFPKIYTKSYQGSLNSNSTGILKIFRKARNSLKKLSGNIISAIYFDEMGLAEISNNNPLKVIHSELEYDDNEEKVSFIGISNWPLDASKMNRGIHLSIPEPDEDDLITTSLAIAESYDQILKLNYNQELENLALSYFEYKRQLKDYPYKFESPMYSSVLNSKENSKKNINEFHGTRDFYHLIKTFSKLLILTKFPEDRDKIEKVLCKSIERNFGGLENSVNVFKEIFKHHDSEFKIKKKYNVMKRIYDNIIEPKSRYLLLITNSPANQFLVSLILRKLQKHQVIYYGSKFKEDISEGYYCAKILNKIQVTMSNDNVMMLRDLESVYPSLYDFFNQNFRKTGECEYARIALGNANTQNYYVNNNLKCIILLDKSTIHKQDPPFLNRFEKHIISFEYILKRDQMEKAKIIYKLINDNLIEIDKGKTLKIDLKSELINCSLEEIQGFIYTIFKDNSDIINNNVYGEFSKETTFELFVNQYSSERSIEGRISDFYNNDKKNLFILHFHADDSIHLRHINYLISNIETTYEENLLSNKIILFIIHLKRRILNYEIPSKKGNKIKDSGSSNEENKIINDDNLISHLSEWNQLFIDNLNGIDISLKEIFNASSTELFNNIKLIDLNDEFKKDLFHAFTIISYNYKINFSSIPNEKYIEALCEYINTNKKMENMIKNSVKERIQNNKENILLKIYYNYSFEDNDVDFKSIIIKYLKSFYNRELINTLILFENNNILSTKLVNKDIEELNCDYFDEIYEHYINEFNSSDEKMEYSYSLNNSKIDLYLGISYPYIITVFKNIKVYINELINDYIDNDNNVRSEIYSDNQEYFEKRNLLEENLKTEFEKHYIGDLFKDNSRIDINSRKKLIKLLFNDYIIFYLSNCNDKLSCVNDVLCNLFESFVHCILINHNFNKIQNKSYKKLLTHFKSISQEIMNFNEEFRLILKEILYFNDLILVIEFFNINKISSKDNIQKYYEILSNENKIYLLKENNNGIFKMFKKIDPVVDEFKFLKNTISDKKDYVDLLIKLLHNKMKISKDEGYREKLINIICSDNSYIAKSSTIFDTIFSKFNLCPTNKTREIQNDNESVSEIVSSDGDNEYESINNKYYDSEYDYSNDEDSDENDNYPEEEDETGLLFLSELEDEKTNSIIKTINKTDNKVLDEVLLSLFDKEFSKYFKNKKSYETLILSQSLSIFKKCIEYIEKEKNKIKKDNRIAILYCISYIKYYCYQFSKIVYEDKDDILPIYEIISFLKSDSNYNKTIKFIKKKDLFYEDFDFTEKIPCSLEYLFIQNDTFDNYKKLRKEYINSKNKNFKSTDKILNILEKEENKIKWILDFYDLMINEEISHLSKSELDENYETHYNLLSQFNSTIINCMNLSSLSISILKIYFNNRSIKRELSFIHSLPFSTFEMLLYSHKLAFMCSFSQQNSVYSNILSPNVLHNLKAMYIPGGEPNDSLLIQSGDKINEDFQNGTTNGIYMCSCNLYYNIGGCGFPMVTQICRNCGKLIGGTNHKLIQREGHFRVFKDENQRRNDYYVINYHFYVPYIVLSELMNKVENERRIQIRGLKRVKRNFYIDNKKKVRNISTVTYRILSFIFYSCIYADIKIGYLSTSDLEKFYYSDVNNNANNNNSLDNLLSVMMDNYNSLIKELKIRGIENIQCFLNLIIPKIYPVLIENDKTLQTSNERNEFEMKCNTIIEDIIENYRKNNEIYIENNKKILEIKDDTIKSIIQETSNLNTLSSNKNYPLINYFTVANYPSEDDFNKQFKLIPNRNDIYPVTTRFINYREDKDKIINDIFEIFRLINPFITYVLDKYNNKISRMDAKKILIKDELNQDKLMKKLFKSFRKGWKMVYGKLLNYDCNGNLPPKDITEECCLAYVLNDNLENDFGKYISTAYKTIITVQNEFLTSLLSDNKKIIVQKANPKEIVSLNIESNIFDSFEDIVSIFSMRNYSYFKDGGINYLNYKNITYDVDSIENELSKLLLSGKKLLKEETEQEYINYAFEAFNQDETIIERFNKKISNKKLLSNEEKTKLMYEIKSIDYKLVIFNMQSLFLYFINIKNITGDEHLAEEINKIPEKILRLDHEFTNIFQRPHFDITLNKLIDCYEYIEQFNFQKILRNVPRNTELDENELDSLNLPEYINAYAKLKDQQKEMLNKHFENSRLIITKNDLNNAIRKYISRYMVNERYNKFNINVFDEIRYRSELWNDNINSDDHVITFNDEINQLIGIDIKIGQIIDLYSELKNENTDQKPKNKNKNNNNRRTNKMDVKRKSFGLPILKAMACGIPVMCAKAGAINNT</sequence>
<keyword evidence="7" id="KW-0175">Coiled coil</keyword>
<keyword evidence="6" id="KW-0391">Immunity</keyword>
<dbReference type="GO" id="GO:0004842">
    <property type="term" value="F:ubiquitin-protein transferase activity"/>
    <property type="evidence" value="ECO:0007669"/>
    <property type="project" value="InterPro"/>
</dbReference>
<keyword evidence="11" id="KW-1185">Reference proteome</keyword>
<keyword evidence="4" id="KW-0863">Zinc-finger</keyword>
<evidence type="ECO:0000256" key="5">
    <source>
        <dbReference type="ARBA" id="ARBA00022833"/>
    </source>
</evidence>
<feature type="region of interest" description="Disordered" evidence="8">
    <location>
        <begin position="4248"/>
        <end position="4267"/>
    </location>
</feature>
<dbReference type="InterPro" id="IPR031248">
    <property type="entry name" value="RNF213"/>
</dbReference>
<comment type="caution">
    <text evidence="10">The sequence shown here is derived from an EMBL/GenBank/DDBJ whole genome shotgun (WGS) entry which is preliminary data.</text>
</comment>
<dbReference type="GO" id="GO:0008270">
    <property type="term" value="F:zinc ion binding"/>
    <property type="evidence" value="ECO:0007669"/>
    <property type="project" value="UniProtKB-KW"/>
</dbReference>
<dbReference type="PANTHER" id="PTHR22605">
    <property type="entry name" value="RZ-TYPE DOMAIN-CONTAINING PROTEIN"/>
    <property type="match status" value="1"/>
</dbReference>
<dbReference type="OrthoDB" id="2400221at2759"/>
<dbReference type="PANTHER" id="PTHR22605:SF1">
    <property type="entry name" value="RZ-TYPE DOMAIN-CONTAINING PROTEIN"/>
    <property type="match status" value="1"/>
</dbReference>
<dbReference type="SMART" id="SM00382">
    <property type="entry name" value="AAA"/>
    <property type="match status" value="2"/>
</dbReference>
<comment type="subcellular location">
    <subcellularLocation>
        <location evidence="1">Cytoplasm</location>
    </subcellularLocation>
</comment>
<dbReference type="GO" id="GO:0016887">
    <property type="term" value="F:ATP hydrolysis activity"/>
    <property type="evidence" value="ECO:0007669"/>
    <property type="project" value="InterPro"/>
</dbReference>
<dbReference type="SUPFAM" id="SSF52540">
    <property type="entry name" value="P-loop containing nucleoside triphosphate hydrolases"/>
    <property type="match status" value="2"/>
</dbReference>
<evidence type="ECO:0000313" key="10">
    <source>
        <dbReference type="EMBL" id="ORY54008.1"/>
    </source>
</evidence>
<organism evidence="10 11">
    <name type="scientific">Neocallimastix californiae</name>
    <dbReference type="NCBI Taxonomy" id="1754190"/>
    <lineage>
        <taxon>Eukaryota</taxon>
        <taxon>Fungi</taxon>
        <taxon>Fungi incertae sedis</taxon>
        <taxon>Chytridiomycota</taxon>
        <taxon>Chytridiomycota incertae sedis</taxon>
        <taxon>Neocallimastigomycetes</taxon>
        <taxon>Neocallimastigales</taxon>
        <taxon>Neocallimastigaceae</taxon>
        <taxon>Neocallimastix</taxon>
    </lineage>
</organism>
<evidence type="ECO:0000256" key="4">
    <source>
        <dbReference type="ARBA" id="ARBA00022771"/>
    </source>
</evidence>
<dbReference type="Proteomes" id="UP000193920">
    <property type="component" value="Unassembled WGS sequence"/>
</dbReference>
<dbReference type="Gene3D" id="3.40.50.300">
    <property type="entry name" value="P-loop containing nucleotide triphosphate hydrolases"/>
    <property type="match status" value="1"/>
</dbReference>
<dbReference type="EMBL" id="MCOG01000089">
    <property type="protein sequence ID" value="ORY54008.1"/>
    <property type="molecule type" value="Genomic_DNA"/>
</dbReference>
<evidence type="ECO:0000259" key="9">
    <source>
        <dbReference type="PROSITE" id="PS51981"/>
    </source>
</evidence>
<evidence type="ECO:0000256" key="7">
    <source>
        <dbReference type="SAM" id="Coils"/>
    </source>
</evidence>
<evidence type="ECO:0000256" key="8">
    <source>
        <dbReference type="SAM" id="MobiDB-lite"/>
    </source>
</evidence>
<keyword evidence="3" id="KW-0479">Metal-binding</keyword>
<gene>
    <name evidence="10" type="ORF">LY90DRAFT_507885</name>
</gene>
<dbReference type="Pfam" id="PF20173">
    <property type="entry name" value="ZnF_RZ-type"/>
    <property type="match status" value="1"/>
</dbReference>
<dbReference type="GO" id="GO:0002376">
    <property type="term" value="P:immune system process"/>
    <property type="evidence" value="ECO:0007669"/>
    <property type="project" value="UniProtKB-KW"/>
</dbReference>
<evidence type="ECO:0000256" key="6">
    <source>
        <dbReference type="ARBA" id="ARBA00022859"/>
    </source>
</evidence>
<evidence type="ECO:0000256" key="2">
    <source>
        <dbReference type="ARBA" id="ARBA00022490"/>
    </source>
</evidence>
<feature type="region of interest" description="Disordered" evidence="8">
    <location>
        <begin position="5385"/>
        <end position="5406"/>
    </location>
</feature>
<evidence type="ECO:0000313" key="11">
    <source>
        <dbReference type="Proteomes" id="UP000193920"/>
    </source>
</evidence>
<protein>
    <recommendedName>
        <fullName evidence="9">RZ-type domain-containing protein</fullName>
    </recommendedName>
</protein>
<proteinExistence type="predicted"/>
<dbReference type="InterPro" id="IPR046439">
    <property type="entry name" value="ZF_RZ_dom"/>
</dbReference>
<feature type="domain" description="RZ-type" evidence="9">
    <location>
        <begin position="4598"/>
        <end position="4668"/>
    </location>
</feature>
<keyword evidence="5" id="KW-0862">Zinc</keyword>
<keyword evidence="2" id="KW-0963">Cytoplasm</keyword>
<feature type="coiled-coil region" evidence="7">
    <location>
        <begin position="1567"/>
        <end position="1594"/>
    </location>
</feature>